<evidence type="ECO:0000313" key="1">
    <source>
        <dbReference type="EMBL" id="KAI5682577.1"/>
    </source>
</evidence>
<gene>
    <name evidence="1" type="ORF">M9H77_03805</name>
</gene>
<proteinExistence type="predicted"/>
<dbReference type="EMBL" id="CM044701">
    <property type="protein sequence ID" value="KAI5682577.1"/>
    <property type="molecule type" value="Genomic_DNA"/>
</dbReference>
<name>A0ACC0CCH1_CATRO</name>
<organism evidence="1 2">
    <name type="scientific">Catharanthus roseus</name>
    <name type="common">Madagascar periwinkle</name>
    <name type="synonym">Vinca rosea</name>
    <dbReference type="NCBI Taxonomy" id="4058"/>
    <lineage>
        <taxon>Eukaryota</taxon>
        <taxon>Viridiplantae</taxon>
        <taxon>Streptophyta</taxon>
        <taxon>Embryophyta</taxon>
        <taxon>Tracheophyta</taxon>
        <taxon>Spermatophyta</taxon>
        <taxon>Magnoliopsida</taxon>
        <taxon>eudicotyledons</taxon>
        <taxon>Gunneridae</taxon>
        <taxon>Pentapetalae</taxon>
        <taxon>asterids</taxon>
        <taxon>lamiids</taxon>
        <taxon>Gentianales</taxon>
        <taxon>Apocynaceae</taxon>
        <taxon>Rauvolfioideae</taxon>
        <taxon>Vinceae</taxon>
        <taxon>Catharanthinae</taxon>
        <taxon>Catharanthus</taxon>
    </lineage>
</organism>
<sequence>MLRFDHSTMFAFRASSDDIDSFRLWRVDPLERGSNIISHHALRWDICLVESQERLEIKVDLKANLIGAPESVPWFYVDGECGGYGIECSVVPGPALVFGTCSLVPRGTLIPYSAAVSLVEGVAGITGDIRAFRLDTRFESLDPRRAIRVNCLNLDVDILGGHARKRVQQGCIIITILFLKEIISERFQYLTFQTVSLLVYALRPIDSHL</sequence>
<comment type="caution">
    <text evidence="1">The sequence shown here is derived from an EMBL/GenBank/DDBJ whole genome shotgun (WGS) entry which is preliminary data.</text>
</comment>
<accession>A0ACC0CCH1</accession>
<evidence type="ECO:0000313" key="2">
    <source>
        <dbReference type="Proteomes" id="UP001060085"/>
    </source>
</evidence>
<reference evidence="2" key="1">
    <citation type="journal article" date="2023" name="Nat. Plants">
        <title>Single-cell RNA sequencing provides a high-resolution roadmap for understanding the multicellular compartmentation of specialized metabolism.</title>
        <authorList>
            <person name="Sun S."/>
            <person name="Shen X."/>
            <person name="Li Y."/>
            <person name="Li Y."/>
            <person name="Wang S."/>
            <person name="Li R."/>
            <person name="Zhang H."/>
            <person name="Shen G."/>
            <person name="Guo B."/>
            <person name="Wei J."/>
            <person name="Xu J."/>
            <person name="St-Pierre B."/>
            <person name="Chen S."/>
            <person name="Sun C."/>
        </authorList>
    </citation>
    <scope>NUCLEOTIDE SEQUENCE [LARGE SCALE GENOMIC DNA]</scope>
</reference>
<dbReference type="Proteomes" id="UP001060085">
    <property type="component" value="Linkage Group LG01"/>
</dbReference>
<keyword evidence="2" id="KW-1185">Reference proteome</keyword>
<protein>
    <submittedName>
        <fullName evidence="1">Uncharacterized protein</fullName>
    </submittedName>
</protein>